<dbReference type="AlphaFoldDB" id="A0A822YHZ7"/>
<evidence type="ECO:0000313" key="4">
    <source>
        <dbReference type="EMBL" id="DAD32092.1"/>
    </source>
</evidence>
<organism evidence="4 5">
    <name type="scientific">Nelumbo nucifera</name>
    <name type="common">Sacred lotus</name>
    <dbReference type="NCBI Taxonomy" id="4432"/>
    <lineage>
        <taxon>Eukaryota</taxon>
        <taxon>Viridiplantae</taxon>
        <taxon>Streptophyta</taxon>
        <taxon>Embryophyta</taxon>
        <taxon>Tracheophyta</taxon>
        <taxon>Spermatophyta</taxon>
        <taxon>Magnoliopsida</taxon>
        <taxon>Proteales</taxon>
        <taxon>Nelumbonaceae</taxon>
        <taxon>Nelumbo</taxon>
    </lineage>
</organism>
<sequence length="525" mass="57442">MENRHQNVLAQLNEGLFDLASPSASEFKLPSISSTINPHCDADYSFAPDLLITPSLVHASTSALEGPFLDSQNTIRSTDEPSFGFNTTSTMAQQAHVSSCIEVTSFVSTITTPIGTPVCNFASNLSMGSNGSFSIRDVPVFTNGPSLSSVGFLPMRDEKAHVPISPNTSCFSSDGSIPLRNQQTHVPVLSASASFGSNDYFPRASQPTYNPNPSNTPRFGFKQQRPHVPSLAHTSLFGQDGLVSIRNQQNHVQSFPSRHCFSSEGSFPVKHQLTNHATFGKAYIPDSSGFFKMPNNLALSLIPTSAPCFDSNGSIPLRKHPRLDTTHTAISQLNPYSSLPMTNQQESFSSSSITKPDMYHLVSNKKQPPLSQIPITRHWTNNNDIHVCTICCKVFPTSQALGGHISSHSKARKKEAMLIGRTYNPDNNINLTWGRDRAFKHSYEIGNEESSSPCKVSKKESSLQGVVNKNEFKANNVDEQSDINHIKQVSEVEVNVESEVSSQEDGNAAEQGYPVKANTEFEEMN</sequence>
<evidence type="ECO:0000259" key="3">
    <source>
        <dbReference type="PROSITE" id="PS50157"/>
    </source>
</evidence>
<proteinExistence type="predicted"/>
<feature type="region of interest" description="Disordered" evidence="2">
    <location>
        <begin position="495"/>
        <end position="525"/>
    </location>
</feature>
<evidence type="ECO:0000313" key="5">
    <source>
        <dbReference type="Proteomes" id="UP000607653"/>
    </source>
</evidence>
<gene>
    <name evidence="4" type="ORF">HUJ06_010943</name>
</gene>
<keyword evidence="5" id="KW-1185">Reference proteome</keyword>
<feature type="domain" description="C2H2-type" evidence="3">
    <location>
        <begin position="386"/>
        <end position="413"/>
    </location>
</feature>
<name>A0A822YHZ7_NELNU</name>
<evidence type="ECO:0000256" key="1">
    <source>
        <dbReference type="PROSITE-ProRule" id="PRU00042"/>
    </source>
</evidence>
<keyword evidence="1" id="KW-0862">Zinc</keyword>
<reference evidence="4 5" key="1">
    <citation type="journal article" date="2020" name="Mol. Biol. Evol.">
        <title>Distinct Expression and Methylation Patterns for Genes with Different Fates following a Single Whole-Genome Duplication in Flowering Plants.</title>
        <authorList>
            <person name="Shi T."/>
            <person name="Rahmani R.S."/>
            <person name="Gugger P.F."/>
            <person name="Wang M."/>
            <person name="Li H."/>
            <person name="Zhang Y."/>
            <person name="Li Z."/>
            <person name="Wang Q."/>
            <person name="Van de Peer Y."/>
            <person name="Marchal K."/>
            <person name="Chen J."/>
        </authorList>
    </citation>
    <scope>NUCLEOTIDE SEQUENCE [LARGE SCALE GENOMIC DNA]</scope>
    <source>
        <tissue evidence="4">Leaf</tissue>
    </source>
</reference>
<dbReference type="EMBL" id="DUZY01000003">
    <property type="protein sequence ID" value="DAD32092.1"/>
    <property type="molecule type" value="Genomic_DNA"/>
</dbReference>
<accession>A0A822YHZ7</accession>
<dbReference type="PROSITE" id="PS00028">
    <property type="entry name" value="ZINC_FINGER_C2H2_1"/>
    <property type="match status" value="1"/>
</dbReference>
<keyword evidence="1" id="KW-0863">Zinc-finger</keyword>
<feature type="compositionally biased region" description="Low complexity" evidence="2">
    <location>
        <begin position="495"/>
        <end position="504"/>
    </location>
</feature>
<dbReference type="GO" id="GO:0008270">
    <property type="term" value="F:zinc ion binding"/>
    <property type="evidence" value="ECO:0007669"/>
    <property type="project" value="UniProtKB-KW"/>
</dbReference>
<comment type="caution">
    <text evidence="4">The sequence shown here is derived from an EMBL/GenBank/DDBJ whole genome shotgun (WGS) entry which is preliminary data.</text>
</comment>
<keyword evidence="1" id="KW-0479">Metal-binding</keyword>
<dbReference type="InterPro" id="IPR013087">
    <property type="entry name" value="Znf_C2H2_type"/>
</dbReference>
<dbReference type="Proteomes" id="UP000607653">
    <property type="component" value="Unassembled WGS sequence"/>
</dbReference>
<evidence type="ECO:0000256" key="2">
    <source>
        <dbReference type="SAM" id="MobiDB-lite"/>
    </source>
</evidence>
<protein>
    <recommendedName>
        <fullName evidence="3">C2H2-type domain-containing protein</fullName>
    </recommendedName>
</protein>
<dbReference type="PROSITE" id="PS50157">
    <property type="entry name" value="ZINC_FINGER_C2H2_2"/>
    <property type="match status" value="1"/>
</dbReference>
<dbReference type="Pfam" id="PF13912">
    <property type="entry name" value="zf-C2H2_6"/>
    <property type="match status" value="1"/>
</dbReference>